<dbReference type="SUPFAM" id="SSF46689">
    <property type="entry name" value="Homeodomain-like"/>
    <property type="match status" value="1"/>
</dbReference>
<keyword evidence="3" id="KW-0804">Transcription</keyword>
<dbReference type="InterPro" id="IPR009057">
    <property type="entry name" value="Homeodomain-like_sf"/>
</dbReference>
<reference evidence="7" key="1">
    <citation type="journal article" date="2011" name="J. Bacteriol.">
        <title>Genome sequences of eight morphologically diverse alphaproteobacteria.</title>
        <authorList>
            <consortium name="US DOE Joint Genome Institute"/>
            <person name="Brown P.J."/>
            <person name="Kysela D.T."/>
            <person name="Buechlein A."/>
            <person name="Hemmerich C."/>
            <person name="Brun Y.V."/>
        </authorList>
    </citation>
    <scope>NUCLEOTIDE SEQUENCE [LARGE SCALE GENOMIC DNA]</scope>
    <source>
        <strain evidence="7">ATCC 49814 / DSM 5838 / IFAM 1418</strain>
    </source>
</reference>
<keyword evidence="7" id="KW-1185">Reference proteome</keyword>
<name>C6XQC0_HIRBI</name>
<dbReference type="RefSeq" id="WP_015828569.1">
    <property type="nucleotide sequence ID" value="NC_012982.1"/>
</dbReference>
<organism evidence="6 7">
    <name type="scientific">Hirschia baltica (strain ATCC 49814 / DSM 5838 / IFAM 1418)</name>
    <dbReference type="NCBI Taxonomy" id="582402"/>
    <lineage>
        <taxon>Bacteria</taxon>
        <taxon>Pseudomonadati</taxon>
        <taxon>Pseudomonadota</taxon>
        <taxon>Alphaproteobacteria</taxon>
        <taxon>Hyphomonadales</taxon>
        <taxon>Hyphomonadaceae</taxon>
        <taxon>Hirschia</taxon>
    </lineage>
</organism>
<keyword evidence="1" id="KW-0805">Transcription regulation</keyword>
<evidence type="ECO:0000256" key="3">
    <source>
        <dbReference type="ARBA" id="ARBA00023163"/>
    </source>
</evidence>
<dbReference type="KEGG" id="hba:Hbal_2746"/>
<dbReference type="AlphaFoldDB" id="C6XQC0"/>
<dbReference type="eggNOG" id="COG1309">
    <property type="taxonomic scope" value="Bacteria"/>
</dbReference>
<evidence type="ECO:0000259" key="5">
    <source>
        <dbReference type="PROSITE" id="PS50977"/>
    </source>
</evidence>
<evidence type="ECO:0000256" key="4">
    <source>
        <dbReference type="PROSITE-ProRule" id="PRU00335"/>
    </source>
</evidence>
<dbReference type="HOGENOM" id="CLU_069356_15_7_5"/>
<dbReference type="InterPro" id="IPR001647">
    <property type="entry name" value="HTH_TetR"/>
</dbReference>
<dbReference type="Gene3D" id="1.10.357.10">
    <property type="entry name" value="Tetracycline Repressor, domain 2"/>
    <property type="match status" value="1"/>
</dbReference>
<evidence type="ECO:0000256" key="2">
    <source>
        <dbReference type="ARBA" id="ARBA00023125"/>
    </source>
</evidence>
<feature type="DNA-binding region" description="H-T-H motif" evidence="4">
    <location>
        <begin position="42"/>
        <end position="61"/>
    </location>
</feature>
<dbReference type="Pfam" id="PF00440">
    <property type="entry name" value="TetR_N"/>
    <property type="match status" value="1"/>
</dbReference>
<accession>C6XQC0</accession>
<gene>
    <name evidence="6" type="ordered locus">Hbal_2746</name>
</gene>
<dbReference type="PANTHER" id="PTHR30055:SF234">
    <property type="entry name" value="HTH-TYPE TRANSCRIPTIONAL REGULATOR BETI"/>
    <property type="match status" value="1"/>
</dbReference>
<evidence type="ECO:0000313" key="6">
    <source>
        <dbReference type="EMBL" id="ACT60419.1"/>
    </source>
</evidence>
<protein>
    <submittedName>
        <fullName evidence="6">Transcriptional regulator, TetR family</fullName>
    </submittedName>
</protein>
<keyword evidence="2 4" id="KW-0238">DNA-binding</keyword>
<dbReference type="PROSITE" id="PS50977">
    <property type="entry name" value="HTH_TETR_2"/>
    <property type="match status" value="1"/>
</dbReference>
<sequence length="226" mass="25572">MYQINPQARHVKANSKKGADRIVAILEAALHTLTEKGYSGFTMRNIAKQAGISLGNITYYYKTKEAILHDMMDAVSEAYQGALDKIITDESLTDEDKMQKVLEQLILDLGEKETTLFFPEIWALSNHDAYVAENMDRIYSRARSLIARLIEKINPNLSKKSCQLLSLFISASIEGMTPFIGYKKEFSQARVTMANFASQQFVHLAQRLNDEEIEAQSLQELLETTP</sequence>
<dbReference type="GO" id="GO:0000976">
    <property type="term" value="F:transcription cis-regulatory region binding"/>
    <property type="evidence" value="ECO:0007669"/>
    <property type="project" value="TreeGrafter"/>
</dbReference>
<dbReference type="InterPro" id="IPR050109">
    <property type="entry name" value="HTH-type_TetR-like_transc_reg"/>
</dbReference>
<dbReference type="Proteomes" id="UP000002745">
    <property type="component" value="Chromosome"/>
</dbReference>
<dbReference type="PANTHER" id="PTHR30055">
    <property type="entry name" value="HTH-TYPE TRANSCRIPTIONAL REGULATOR RUTR"/>
    <property type="match status" value="1"/>
</dbReference>
<proteinExistence type="predicted"/>
<dbReference type="GO" id="GO:0003700">
    <property type="term" value="F:DNA-binding transcription factor activity"/>
    <property type="evidence" value="ECO:0007669"/>
    <property type="project" value="TreeGrafter"/>
</dbReference>
<feature type="domain" description="HTH tetR-type" evidence="5">
    <location>
        <begin position="19"/>
        <end position="79"/>
    </location>
</feature>
<dbReference type="PRINTS" id="PR00455">
    <property type="entry name" value="HTHTETR"/>
</dbReference>
<evidence type="ECO:0000313" key="7">
    <source>
        <dbReference type="Proteomes" id="UP000002745"/>
    </source>
</evidence>
<evidence type="ECO:0000256" key="1">
    <source>
        <dbReference type="ARBA" id="ARBA00023015"/>
    </source>
</evidence>
<dbReference type="OrthoDB" id="8478851at2"/>
<dbReference type="STRING" id="582402.Hbal_2746"/>
<dbReference type="EMBL" id="CP001678">
    <property type="protein sequence ID" value="ACT60419.1"/>
    <property type="molecule type" value="Genomic_DNA"/>
</dbReference>